<dbReference type="Proteomes" id="UP000660021">
    <property type="component" value="Unassembled WGS sequence"/>
</dbReference>
<name>A0ABR7HR29_9FIRM</name>
<feature type="domain" description="LarA-like N-terminal" evidence="1">
    <location>
        <begin position="7"/>
        <end position="208"/>
    </location>
</feature>
<dbReference type="RefSeq" id="WP_186963046.1">
    <property type="nucleotide sequence ID" value="NZ_JACOPR010000002.1"/>
</dbReference>
<dbReference type="InterPro" id="IPR048068">
    <property type="entry name" value="LarA-like"/>
</dbReference>
<comment type="caution">
    <text evidence="3">The sequence shown here is derived from an EMBL/GenBank/DDBJ whole genome shotgun (WGS) entry which is preliminary data.</text>
</comment>
<feature type="domain" description="Lactate racemase C-terminal" evidence="2">
    <location>
        <begin position="269"/>
        <end position="418"/>
    </location>
</feature>
<dbReference type="Pfam" id="PF21113">
    <property type="entry name" value="LarA_C"/>
    <property type="match status" value="1"/>
</dbReference>
<dbReference type="PANTHER" id="PTHR33171:SF17">
    <property type="entry name" value="LARA-LIKE N-TERMINAL DOMAIN-CONTAINING PROTEIN"/>
    <property type="match status" value="1"/>
</dbReference>
<dbReference type="Gene3D" id="3.40.50.11440">
    <property type="match status" value="1"/>
</dbReference>
<proteinExistence type="predicted"/>
<keyword evidence="4" id="KW-1185">Reference proteome</keyword>
<evidence type="ECO:0000313" key="3">
    <source>
        <dbReference type="EMBL" id="MBC5729881.1"/>
    </source>
</evidence>
<gene>
    <name evidence="3" type="primary">larA</name>
    <name evidence="3" type="ORF">H8S34_03415</name>
</gene>
<organism evidence="3 4">
    <name type="scientific">Pseudoflavonifractor hominis</name>
    <dbReference type="NCBI Taxonomy" id="2763059"/>
    <lineage>
        <taxon>Bacteria</taxon>
        <taxon>Bacillati</taxon>
        <taxon>Bacillota</taxon>
        <taxon>Clostridia</taxon>
        <taxon>Eubacteriales</taxon>
        <taxon>Oscillospiraceae</taxon>
        <taxon>Pseudoflavonifractor</taxon>
    </lineage>
</organism>
<dbReference type="InterPro" id="IPR047926">
    <property type="entry name" value="Ni_dep_LarA"/>
</dbReference>
<protein>
    <submittedName>
        <fullName evidence="3">Nickel-dependent lactate racemase</fullName>
    </submittedName>
</protein>
<evidence type="ECO:0000259" key="2">
    <source>
        <dbReference type="Pfam" id="PF21113"/>
    </source>
</evidence>
<dbReference type="NCBIfam" id="NF033504">
    <property type="entry name" value="Ni_dep_LarA"/>
    <property type="match status" value="1"/>
</dbReference>
<evidence type="ECO:0000313" key="4">
    <source>
        <dbReference type="Proteomes" id="UP000660021"/>
    </source>
</evidence>
<dbReference type="InterPro" id="IPR048520">
    <property type="entry name" value="LarA_C"/>
</dbReference>
<dbReference type="Pfam" id="PF09861">
    <property type="entry name" value="Lar_N"/>
    <property type="match status" value="1"/>
</dbReference>
<dbReference type="InterPro" id="IPR043166">
    <property type="entry name" value="LarA-like_C"/>
</dbReference>
<dbReference type="EMBL" id="JACOPR010000002">
    <property type="protein sequence ID" value="MBC5729881.1"/>
    <property type="molecule type" value="Genomic_DNA"/>
</dbReference>
<dbReference type="InterPro" id="IPR018657">
    <property type="entry name" value="LarA-like_N"/>
</dbReference>
<dbReference type="Gene3D" id="3.90.226.30">
    <property type="match status" value="1"/>
</dbReference>
<evidence type="ECO:0000259" key="1">
    <source>
        <dbReference type="Pfam" id="PF09861"/>
    </source>
</evidence>
<reference evidence="3 4" key="1">
    <citation type="submission" date="2020-08" db="EMBL/GenBank/DDBJ databases">
        <title>Genome public.</title>
        <authorList>
            <person name="Liu C."/>
            <person name="Sun Q."/>
        </authorList>
    </citation>
    <scope>NUCLEOTIDE SEQUENCE [LARGE SCALE GENOMIC DNA]</scope>
    <source>
        <strain evidence="3 4">New-38</strain>
    </source>
</reference>
<accession>A0ABR7HR29</accession>
<sequence length="422" mass="45953">MDITLPYGRGHLTAEIGPAHPVRLLQNQEHFAERPPEEIIREAMTHPFGERLSTLASGKKSAVIIASDHTRPVPSRWILPQLLQELRQGNPQIAVTILIACGCHREMTPHELETKFGAEVLKSVSIVQHDCRREEDFVEIGTLPSGGTLKINQVAAKADLLLAEGFIEPHFFAGFSGGRKSVLPGISARESIFWNHSAGMIANPCARAGVLEHNPIHADMEAAADMAGLAFVCNVILDKEKRLVAAVAGSPQQTHRAGCEISRQMTQVKGKRTPIVITTNGGYPLDQNLYQCVKGMATAAEACTPGGVIILCAACEDGHGGAHFYQALKEAASIPELLDKIQKTPPEQTTADQWQYQILARILKQHSVIMVTRPELEKMVCEMHMEYAPDLESAIEMADRKVGTTGEITVIPDGVSTIFCAE</sequence>
<dbReference type="PANTHER" id="PTHR33171">
    <property type="entry name" value="LAR_N DOMAIN-CONTAINING PROTEIN"/>
    <property type="match status" value="1"/>
</dbReference>